<dbReference type="Proteomes" id="UP000885660">
    <property type="component" value="Unassembled WGS sequence"/>
</dbReference>
<feature type="domain" description="MnmG N-terminal" evidence="7">
    <location>
        <begin position="5"/>
        <end position="88"/>
    </location>
</feature>
<gene>
    <name evidence="8" type="ORF">ENG47_00905</name>
</gene>
<dbReference type="InterPro" id="IPR040131">
    <property type="entry name" value="MnmG_N"/>
</dbReference>
<dbReference type="Gene3D" id="3.50.50.60">
    <property type="entry name" value="FAD/NAD(P)-binding domain"/>
    <property type="match status" value="1"/>
</dbReference>
<evidence type="ECO:0000313" key="8">
    <source>
        <dbReference type="EMBL" id="HDN84299.1"/>
    </source>
</evidence>
<evidence type="ECO:0000256" key="2">
    <source>
        <dbReference type="ARBA" id="ARBA00022630"/>
    </source>
</evidence>
<feature type="non-terminal residue" evidence="8">
    <location>
        <position position="88"/>
    </location>
</feature>
<proteinExistence type="predicted"/>
<dbReference type="Pfam" id="PF01134">
    <property type="entry name" value="GIDA"/>
    <property type="match status" value="1"/>
</dbReference>
<comment type="cofactor">
    <cofactor evidence="1">
        <name>FAD</name>
        <dbReference type="ChEBI" id="CHEBI:57692"/>
    </cofactor>
</comment>
<keyword evidence="3" id="KW-0819">tRNA processing</keyword>
<dbReference type="AlphaFoldDB" id="A0A7V0MYB9"/>
<dbReference type="InterPro" id="IPR036188">
    <property type="entry name" value="FAD/NAD-bd_sf"/>
</dbReference>
<dbReference type="GO" id="GO:0050660">
    <property type="term" value="F:flavin adenine dinucleotide binding"/>
    <property type="evidence" value="ECO:0007669"/>
    <property type="project" value="InterPro"/>
</dbReference>
<sequence length="88" mass="8986">MEKYEVIVVGGGHAGIEASFICGKLGVSVLLLTLSLDNVGKLSCNPAIGGVSKGTLVKEVDALGGVIGKIADRCAIGYRRLNKSKGKA</sequence>
<keyword evidence="4" id="KW-0274">FAD</keyword>
<protein>
    <submittedName>
        <fullName evidence="8">tRNA uridine-5-carboxymethylaminomethyl(34) synthesis enzyme MnmG</fullName>
    </submittedName>
</protein>
<evidence type="ECO:0000256" key="4">
    <source>
        <dbReference type="ARBA" id="ARBA00022827"/>
    </source>
</evidence>
<comment type="subunit">
    <text evidence="6">Homodimer. Heterotetramer of two MnmE and two MnmG subunits.</text>
</comment>
<dbReference type="GO" id="GO:0030488">
    <property type="term" value="P:tRNA methylation"/>
    <property type="evidence" value="ECO:0007669"/>
    <property type="project" value="TreeGrafter"/>
</dbReference>
<evidence type="ECO:0000256" key="3">
    <source>
        <dbReference type="ARBA" id="ARBA00022694"/>
    </source>
</evidence>
<evidence type="ECO:0000256" key="5">
    <source>
        <dbReference type="ARBA" id="ARBA00023027"/>
    </source>
</evidence>
<dbReference type="EMBL" id="DRBC01000054">
    <property type="protein sequence ID" value="HDN84299.1"/>
    <property type="molecule type" value="Genomic_DNA"/>
</dbReference>
<dbReference type="PANTHER" id="PTHR11806:SF0">
    <property type="entry name" value="PROTEIN MTO1 HOMOLOG, MITOCHONDRIAL"/>
    <property type="match status" value="1"/>
</dbReference>
<evidence type="ECO:0000256" key="6">
    <source>
        <dbReference type="ARBA" id="ARBA00025948"/>
    </source>
</evidence>
<name>A0A7V0MYB9_UNCAE</name>
<keyword evidence="5" id="KW-0520">NAD</keyword>
<keyword evidence="2" id="KW-0285">Flavoprotein</keyword>
<accession>A0A7V0MYB9</accession>
<comment type="caution">
    <text evidence="8">The sequence shown here is derived from an EMBL/GenBank/DDBJ whole genome shotgun (WGS) entry which is preliminary data.</text>
</comment>
<dbReference type="InterPro" id="IPR002218">
    <property type="entry name" value="MnmG-rel"/>
</dbReference>
<evidence type="ECO:0000256" key="1">
    <source>
        <dbReference type="ARBA" id="ARBA00001974"/>
    </source>
</evidence>
<organism evidence="8">
    <name type="scientific">Aerophobetes bacterium</name>
    <dbReference type="NCBI Taxonomy" id="2030807"/>
    <lineage>
        <taxon>Bacteria</taxon>
        <taxon>Candidatus Aerophobota</taxon>
    </lineage>
</organism>
<evidence type="ECO:0000259" key="7">
    <source>
        <dbReference type="Pfam" id="PF01134"/>
    </source>
</evidence>
<dbReference type="SUPFAM" id="SSF51905">
    <property type="entry name" value="FAD/NAD(P)-binding domain"/>
    <property type="match status" value="1"/>
</dbReference>
<dbReference type="PANTHER" id="PTHR11806">
    <property type="entry name" value="GLUCOSE INHIBITED DIVISION PROTEIN A"/>
    <property type="match status" value="1"/>
</dbReference>
<reference evidence="8" key="1">
    <citation type="journal article" date="2020" name="mSystems">
        <title>Genome- and Community-Level Interaction Insights into Carbon Utilization and Element Cycling Functions of Hydrothermarchaeota in Hydrothermal Sediment.</title>
        <authorList>
            <person name="Zhou Z."/>
            <person name="Liu Y."/>
            <person name="Xu W."/>
            <person name="Pan J."/>
            <person name="Luo Z.H."/>
            <person name="Li M."/>
        </authorList>
    </citation>
    <scope>NUCLEOTIDE SEQUENCE [LARGE SCALE GENOMIC DNA]</scope>
    <source>
        <strain evidence="8">HyVt-219</strain>
    </source>
</reference>
<dbReference type="GO" id="GO:0002098">
    <property type="term" value="P:tRNA wobble uridine modification"/>
    <property type="evidence" value="ECO:0007669"/>
    <property type="project" value="TreeGrafter"/>
</dbReference>